<feature type="region of interest" description="Disordered" evidence="1">
    <location>
        <begin position="1"/>
        <end position="24"/>
    </location>
</feature>
<name>A0A1Y3ARK1_EURMA</name>
<feature type="compositionally biased region" description="Polar residues" evidence="1">
    <location>
        <begin position="80"/>
        <end position="107"/>
    </location>
</feature>
<sequence length="187" mass="20436">KKLDNNDSESEVSDSINIQNNEQQTSEISNLNERLKFNSLKQPSTIGQLRQNSSNNSKKTQGKKSRRITPVPVAPPRLPSSANSSNAVTPTSSGVGKSFTSFSSYDDSINDKSLNTTTVNSSNNNQDIFDTNGNDNDGKNNNMDPGELRRTRWHQFSKLFSLPADNESGISIDDNSIDACSEDTSVS</sequence>
<dbReference type="AlphaFoldDB" id="A0A1Y3ARK1"/>
<evidence type="ECO:0000313" key="2">
    <source>
        <dbReference type="EMBL" id="OTF69815.1"/>
    </source>
</evidence>
<comment type="caution">
    <text evidence="2">The sequence shown here is derived from an EMBL/GenBank/DDBJ whole genome shotgun (WGS) entry which is preliminary data.</text>
</comment>
<feature type="region of interest" description="Disordered" evidence="1">
    <location>
        <begin position="165"/>
        <end position="187"/>
    </location>
</feature>
<gene>
    <name evidence="2" type="ORF">BLA29_011981</name>
</gene>
<evidence type="ECO:0000313" key="3">
    <source>
        <dbReference type="Proteomes" id="UP000194236"/>
    </source>
</evidence>
<dbReference type="Proteomes" id="UP000194236">
    <property type="component" value="Unassembled WGS sequence"/>
</dbReference>
<feature type="compositionally biased region" description="Low complexity" evidence="1">
    <location>
        <begin position="113"/>
        <end position="125"/>
    </location>
</feature>
<feature type="non-terminal residue" evidence="2">
    <location>
        <position position="1"/>
    </location>
</feature>
<feature type="compositionally biased region" description="Acidic residues" evidence="1">
    <location>
        <begin position="1"/>
        <end position="12"/>
    </location>
</feature>
<organism evidence="2 3">
    <name type="scientific">Euroglyphus maynei</name>
    <name type="common">Mayne's house dust mite</name>
    <dbReference type="NCBI Taxonomy" id="6958"/>
    <lineage>
        <taxon>Eukaryota</taxon>
        <taxon>Metazoa</taxon>
        <taxon>Ecdysozoa</taxon>
        <taxon>Arthropoda</taxon>
        <taxon>Chelicerata</taxon>
        <taxon>Arachnida</taxon>
        <taxon>Acari</taxon>
        <taxon>Acariformes</taxon>
        <taxon>Sarcoptiformes</taxon>
        <taxon>Astigmata</taxon>
        <taxon>Psoroptidia</taxon>
        <taxon>Analgoidea</taxon>
        <taxon>Pyroglyphidae</taxon>
        <taxon>Pyroglyphinae</taxon>
        <taxon>Euroglyphus</taxon>
    </lineage>
</organism>
<proteinExistence type="predicted"/>
<feature type="compositionally biased region" description="Low complexity" evidence="1">
    <location>
        <begin position="132"/>
        <end position="145"/>
    </location>
</feature>
<evidence type="ECO:0000256" key="1">
    <source>
        <dbReference type="SAM" id="MobiDB-lite"/>
    </source>
</evidence>
<protein>
    <submittedName>
        <fullName evidence="2">Uncharacterized protein</fullName>
    </submittedName>
</protein>
<feature type="compositionally biased region" description="Polar residues" evidence="1">
    <location>
        <begin position="40"/>
        <end position="59"/>
    </location>
</feature>
<feature type="non-terminal residue" evidence="2">
    <location>
        <position position="187"/>
    </location>
</feature>
<accession>A0A1Y3ARK1</accession>
<keyword evidence="3" id="KW-1185">Reference proteome</keyword>
<feature type="region of interest" description="Disordered" evidence="1">
    <location>
        <begin position="40"/>
        <end position="148"/>
    </location>
</feature>
<dbReference type="EMBL" id="MUJZ01068711">
    <property type="protein sequence ID" value="OTF69815.1"/>
    <property type="molecule type" value="Genomic_DNA"/>
</dbReference>
<reference evidence="2 3" key="1">
    <citation type="submission" date="2017-03" db="EMBL/GenBank/DDBJ databases">
        <title>Genome Survey of Euroglyphus maynei.</title>
        <authorList>
            <person name="Arlian L.G."/>
            <person name="Morgan M.S."/>
            <person name="Rider S.D."/>
        </authorList>
    </citation>
    <scope>NUCLEOTIDE SEQUENCE [LARGE SCALE GENOMIC DNA]</scope>
    <source>
        <strain evidence="2">Arlian Lab</strain>
        <tissue evidence="2">Whole body</tissue>
    </source>
</reference>